<dbReference type="EMBL" id="BAAABL010000042">
    <property type="protein sequence ID" value="GAA0301038.1"/>
    <property type="molecule type" value="Genomic_DNA"/>
</dbReference>
<protein>
    <submittedName>
        <fullName evidence="1">Uncharacterized protein</fullName>
    </submittedName>
</protein>
<gene>
    <name evidence="1" type="ORF">GCM10009066_14010</name>
</gene>
<comment type="caution">
    <text evidence="1">The sequence shown here is derived from an EMBL/GenBank/DDBJ whole genome shotgun (WGS) entry which is preliminary data.</text>
</comment>
<evidence type="ECO:0000313" key="1">
    <source>
        <dbReference type="EMBL" id="GAA0301038.1"/>
    </source>
</evidence>
<evidence type="ECO:0000313" key="2">
    <source>
        <dbReference type="Proteomes" id="UP001500837"/>
    </source>
</evidence>
<reference evidence="1 2" key="1">
    <citation type="journal article" date="2019" name="Int. J. Syst. Evol. Microbiol.">
        <title>The Global Catalogue of Microorganisms (GCM) 10K type strain sequencing project: providing services to taxonomists for standard genome sequencing and annotation.</title>
        <authorList>
            <consortium name="The Broad Institute Genomics Platform"/>
            <consortium name="The Broad Institute Genome Sequencing Center for Infectious Disease"/>
            <person name="Wu L."/>
            <person name="Ma J."/>
        </authorList>
    </citation>
    <scope>NUCLEOTIDE SEQUENCE [LARGE SCALE GENOMIC DNA]</scope>
    <source>
        <strain evidence="1 2">JCM 16330</strain>
    </source>
</reference>
<organism evidence="1 2">
    <name type="scientific">Halarchaeum salinum</name>
    <dbReference type="NCBI Taxonomy" id="489912"/>
    <lineage>
        <taxon>Archaea</taxon>
        <taxon>Methanobacteriati</taxon>
        <taxon>Methanobacteriota</taxon>
        <taxon>Stenosarchaea group</taxon>
        <taxon>Halobacteria</taxon>
        <taxon>Halobacteriales</taxon>
        <taxon>Halobacteriaceae</taxon>
    </lineage>
</organism>
<accession>A0AAV3S8A2</accession>
<sequence>MGVERRLHGNETTVTLSRADAQSFLETADAPTIYDGELRWSDEVRDAL</sequence>
<proteinExistence type="predicted"/>
<keyword evidence="2" id="KW-1185">Reference proteome</keyword>
<dbReference type="Proteomes" id="UP001500837">
    <property type="component" value="Unassembled WGS sequence"/>
</dbReference>
<name>A0AAV3S8A2_9EURY</name>
<dbReference type="AlphaFoldDB" id="A0AAV3S8A2"/>